<dbReference type="Proteomes" id="UP000005926">
    <property type="component" value="Unassembled WGS sequence"/>
</dbReference>
<dbReference type="SUPFAM" id="SSF109604">
    <property type="entry name" value="HD-domain/PDEase-like"/>
    <property type="match status" value="1"/>
</dbReference>
<dbReference type="CDD" id="cd00077">
    <property type="entry name" value="HDc"/>
    <property type="match status" value="1"/>
</dbReference>
<dbReference type="RefSeq" id="WP_005604991.1">
    <property type="nucleotide sequence ID" value="NZ_CP102283.1"/>
</dbReference>
<evidence type="ECO:0000256" key="2">
    <source>
        <dbReference type="ARBA" id="ARBA00022839"/>
    </source>
</evidence>
<dbReference type="HOGENOM" id="CLU_056349_2_0_9"/>
<dbReference type="PANTHER" id="PTHR37294">
    <property type="entry name" value="3'-5' EXORIBONUCLEASE YHAM"/>
    <property type="match status" value="1"/>
</dbReference>
<evidence type="ECO:0000313" key="5">
    <source>
        <dbReference type="Proteomes" id="UP000005926"/>
    </source>
</evidence>
<keyword evidence="2" id="KW-0540">Nuclease</keyword>
<gene>
    <name evidence="4" type="primary">cbf</name>
    <name evidence="4" type="ORF">HMPREF0444_0087</name>
</gene>
<evidence type="ECO:0000256" key="1">
    <source>
        <dbReference type="ARBA" id="ARBA00022801"/>
    </source>
</evidence>
<feature type="domain" description="HD" evidence="3">
    <location>
        <begin position="162"/>
        <end position="283"/>
    </location>
</feature>
<organism evidence="4 5">
    <name type="scientific">Granulicatella adiacens ATCC 49175</name>
    <dbReference type="NCBI Taxonomy" id="638301"/>
    <lineage>
        <taxon>Bacteria</taxon>
        <taxon>Bacillati</taxon>
        <taxon>Bacillota</taxon>
        <taxon>Bacilli</taxon>
        <taxon>Lactobacillales</taxon>
        <taxon>Carnobacteriaceae</taxon>
        <taxon>Granulicatella</taxon>
    </lineage>
</organism>
<dbReference type="InterPro" id="IPR050798">
    <property type="entry name" value="YhaM_exoribonuc/phosphodiest"/>
</dbReference>
<protein>
    <submittedName>
        <fullName evidence="4">HDIG domain protein</fullName>
    </submittedName>
</protein>
<evidence type="ECO:0000313" key="4">
    <source>
        <dbReference type="EMBL" id="EEW38223.1"/>
    </source>
</evidence>
<sequence>MTKKLYEYNVDESFEIFLLIKSADVRMAKNGKPFIAFTFQDQSGQMDGKYWSATSEDIEKYVPGKVVLLNGKRELYNNSPQVKIVSLRLTDASKGEPTSASYFVEHAPMTKHEMEEEFNQLMFEITNPYFRRIVHNILGKYQEDFFEYPAAKRHHHAFVGGLSYHTLSMLRLAKSIAGQYPQINRSLLFAGVIIHDVGKTMELSGAIGTEYTLKGNLLGHIVIMDEEITKACEELGIDENQEEVLLLKHLVLAHHGKLEYGSPVRPQLLEAEVLHHIDLLDATITMMSNALDKTEPGAFSERVFGLDNRSFYKPLSNE</sequence>
<proteinExistence type="predicted"/>
<dbReference type="GO" id="GO:0004527">
    <property type="term" value="F:exonuclease activity"/>
    <property type="evidence" value="ECO:0007669"/>
    <property type="project" value="UniProtKB-KW"/>
</dbReference>
<dbReference type="AlphaFoldDB" id="C8NDU2"/>
<dbReference type="GeneID" id="78411648"/>
<dbReference type="EMBL" id="ACKZ01000004">
    <property type="protein sequence ID" value="EEW38223.1"/>
    <property type="molecule type" value="Genomic_DNA"/>
</dbReference>
<dbReference type="Pfam" id="PF01966">
    <property type="entry name" value="HD"/>
    <property type="match status" value="1"/>
</dbReference>
<dbReference type="GO" id="GO:0031125">
    <property type="term" value="P:rRNA 3'-end processing"/>
    <property type="evidence" value="ECO:0007669"/>
    <property type="project" value="TreeGrafter"/>
</dbReference>
<dbReference type="InterPro" id="IPR003607">
    <property type="entry name" value="HD/PDEase_dom"/>
</dbReference>
<dbReference type="PROSITE" id="PS51831">
    <property type="entry name" value="HD"/>
    <property type="match status" value="1"/>
</dbReference>
<reference evidence="4 5" key="1">
    <citation type="submission" date="2009-08" db="EMBL/GenBank/DDBJ databases">
        <authorList>
            <person name="Muzny D."/>
            <person name="Qin X."/>
            <person name="Deng J."/>
            <person name="Jiang H."/>
            <person name="Liu Y."/>
            <person name="Qu J."/>
            <person name="Song X.-Z."/>
            <person name="Zhang L."/>
            <person name="Thornton R."/>
            <person name="Coyle M."/>
            <person name="Francisco L."/>
            <person name="Jackson L."/>
            <person name="Javaid M."/>
            <person name="Korchina V."/>
            <person name="Kovar C."/>
            <person name="Mata R."/>
            <person name="Mathew T."/>
            <person name="Ngo R."/>
            <person name="Nguyen L."/>
            <person name="Nguyen N."/>
            <person name="Okwuonu G."/>
            <person name="Ongeri F."/>
            <person name="Pham C."/>
            <person name="Simmons D."/>
            <person name="Wilczek-Boney K."/>
            <person name="Hale W."/>
            <person name="Jakkamsetti A."/>
            <person name="Pham P."/>
            <person name="Ruth R."/>
            <person name="San Lucas F."/>
            <person name="Warren J."/>
            <person name="Zhang J."/>
            <person name="Zhao Z."/>
            <person name="Zhou C."/>
            <person name="Zhu D."/>
            <person name="Lee S."/>
            <person name="Bess C."/>
            <person name="Blankenburg K."/>
            <person name="Forbes L."/>
            <person name="Fu Q."/>
            <person name="Gubbala S."/>
            <person name="Hirani K."/>
            <person name="Jayaseelan J.C."/>
            <person name="Lara F."/>
            <person name="Munidasa M."/>
            <person name="Palculict T."/>
            <person name="Patil S."/>
            <person name="Pu L.-L."/>
            <person name="Saada N."/>
            <person name="Tang L."/>
            <person name="Weissenberger G."/>
            <person name="Zhu Y."/>
            <person name="Hemphill L."/>
            <person name="Shang Y."/>
            <person name="Youmans B."/>
            <person name="Ayvaz T."/>
            <person name="Ross M."/>
            <person name="Santibanez J."/>
            <person name="Aqrawi P."/>
            <person name="Gross S."/>
            <person name="Joshi V."/>
            <person name="Fowler G."/>
            <person name="Nazareth L."/>
            <person name="Reid J."/>
            <person name="Worley K."/>
            <person name="Petrosino J."/>
            <person name="Highlander S."/>
            <person name="Gibbs R."/>
        </authorList>
    </citation>
    <scope>NUCLEOTIDE SEQUENCE [LARGE SCALE GENOMIC DNA]</scope>
    <source>
        <strain evidence="4 5">ATCC 49175</strain>
    </source>
</reference>
<comment type="caution">
    <text evidence="4">The sequence shown here is derived from an EMBL/GenBank/DDBJ whole genome shotgun (WGS) entry which is preliminary data.</text>
</comment>
<dbReference type="STRING" id="638301.HMPREF0444_0087"/>
<name>C8NDU2_9LACT</name>
<keyword evidence="1" id="KW-0378">Hydrolase</keyword>
<evidence type="ECO:0000259" key="3">
    <source>
        <dbReference type="PROSITE" id="PS51831"/>
    </source>
</evidence>
<dbReference type="Gene3D" id="1.10.3210.10">
    <property type="entry name" value="Hypothetical protein af1432"/>
    <property type="match status" value="1"/>
</dbReference>
<keyword evidence="2" id="KW-0269">Exonuclease</keyword>
<dbReference type="SMART" id="SM00471">
    <property type="entry name" value="HDc"/>
    <property type="match status" value="1"/>
</dbReference>
<dbReference type="PANTHER" id="PTHR37294:SF1">
    <property type="entry name" value="3'-5' EXORIBONUCLEASE YHAM"/>
    <property type="match status" value="1"/>
</dbReference>
<dbReference type="InterPro" id="IPR006674">
    <property type="entry name" value="HD_domain"/>
</dbReference>
<dbReference type="CDD" id="cd04492">
    <property type="entry name" value="YhaM_OBF_like"/>
    <property type="match status" value="1"/>
</dbReference>
<dbReference type="eggNOG" id="COG3481">
    <property type="taxonomic scope" value="Bacteria"/>
</dbReference>
<dbReference type="FunFam" id="1.10.3210.10:FF:000008">
    <property type="entry name" value="3'-5' exoribonuclease YhaM"/>
    <property type="match status" value="1"/>
</dbReference>
<keyword evidence="5" id="KW-1185">Reference proteome</keyword>
<accession>C8NDU2</accession>